<dbReference type="PANTHER" id="PTHR33112">
    <property type="entry name" value="DOMAIN PROTEIN, PUTATIVE-RELATED"/>
    <property type="match status" value="1"/>
</dbReference>
<keyword evidence="3" id="KW-1185">Reference proteome</keyword>
<sequence length="670" mass="76433">MPSQTTPMTTKCAICQYPSWDSETWNIYFSQTAPQQLRESALAGCLGCSILYEAWNWVVPDDKKSSTHSLRLNYMMGGVSVNSVGYRHYDVDVFTLPGQPRLTHVRCAPLLPQSTGLEINLPRITSWIEACDKHHRTCTQRADFSPPRLLDLGGPDPESVRLVNVANARYACLSHCWGSMRPQHKTTSLSLASNTAGIRIDGLPTTFKDAIQVTRSIRVRYLWIDCFCIVQDDDADWKHHCQIMGHIYQNAYITLAAGASWDSNGGFFFNPPPDYTIPQRIKVRHASGEYEFCLRYRIHHPDAKERDYSSTRLPLMTRGWALQESILSKRFLCFATHEIFWECLEDISCTCSVVDGPFNERSYRYPSFTDSPSTKYLFTNLDRLPITELPMAWRALIREYSWRELTFASDKLPALDGLVAKFKSIRCGGTLHWGLWSDSIRKDSCWKITGGLRAPFGRQRLSPSWSWVCAADASIKWDEKLQLHPSYKAHFVFQNYHAAISGTQRSASDPAMHISGLLLRMHLDLPEQSLLPDGLCLASVCTVHILEPDITSGSDLNATSGEQIPPVAVHRWREAEKTTYRDVEAIVYLDYRFWTSGTDLKDRLQDTFFCTVGRTISPRGVVQVCGLLLWPRCRSTGLQQYERIGFLEYFSIQTLETWQPSGLYTDFRLF</sequence>
<dbReference type="EMBL" id="JAGPNK010000012">
    <property type="protein sequence ID" value="KAH7310801.1"/>
    <property type="molecule type" value="Genomic_DNA"/>
</dbReference>
<comment type="caution">
    <text evidence="2">The sequence shown here is derived from an EMBL/GenBank/DDBJ whole genome shotgun (WGS) entry which is preliminary data.</text>
</comment>
<evidence type="ECO:0000259" key="1">
    <source>
        <dbReference type="Pfam" id="PF06985"/>
    </source>
</evidence>
<evidence type="ECO:0000313" key="2">
    <source>
        <dbReference type="EMBL" id="KAH7310801.1"/>
    </source>
</evidence>
<organism evidence="2 3">
    <name type="scientific">Stachybotrys elegans</name>
    <dbReference type="NCBI Taxonomy" id="80388"/>
    <lineage>
        <taxon>Eukaryota</taxon>
        <taxon>Fungi</taxon>
        <taxon>Dikarya</taxon>
        <taxon>Ascomycota</taxon>
        <taxon>Pezizomycotina</taxon>
        <taxon>Sordariomycetes</taxon>
        <taxon>Hypocreomycetidae</taxon>
        <taxon>Hypocreales</taxon>
        <taxon>Stachybotryaceae</taxon>
        <taxon>Stachybotrys</taxon>
    </lineage>
</organism>
<protein>
    <submittedName>
        <fullName evidence="2">Heterokaryon incompatibility protein-domain-containing protein</fullName>
    </submittedName>
</protein>
<evidence type="ECO:0000313" key="3">
    <source>
        <dbReference type="Proteomes" id="UP000813444"/>
    </source>
</evidence>
<dbReference type="Pfam" id="PF06985">
    <property type="entry name" value="HET"/>
    <property type="match status" value="1"/>
</dbReference>
<dbReference type="AlphaFoldDB" id="A0A8K0SKL2"/>
<dbReference type="PANTHER" id="PTHR33112:SF9">
    <property type="entry name" value="HETEROKARYON INCOMPATIBILITY DOMAIN-CONTAINING PROTEIN"/>
    <property type="match status" value="1"/>
</dbReference>
<dbReference type="Proteomes" id="UP000813444">
    <property type="component" value="Unassembled WGS sequence"/>
</dbReference>
<accession>A0A8K0SKL2</accession>
<gene>
    <name evidence="2" type="ORF">B0I35DRAFT_439726</name>
</gene>
<feature type="domain" description="Heterokaryon incompatibility" evidence="1">
    <location>
        <begin position="170"/>
        <end position="324"/>
    </location>
</feature>
<proteinExistence type="predicted"/>
<dbReference type="OrthoDB" id="5362512at2759"/>
<reference evidence="2" key="1">
    <citation type="journal article" date="2021" name="Nat. Commun.">
        <title>Genetic determinants of endophytism in the Arabidopsis root mycobiome.</title>
        <authorList>
            <person name="Mesny F."/>
            <person name="Miyauchi S."/>
            <person name="Thiergart T."/>
            <person name="Pickel B."/>
            <person name="Atanasova L."/>
            <person name="Karlsson M."/>
            <person name="Huettel B."/>
            <person name="Barry K.W."/>
            <person name="Haridas S."/>
            <person name="Chen C."/>
            <person name="Bauer D."/>
            <person name="Andreopoulos W."/>
            <person name="Pangilinan J."/>
            <person name="LaButti K."/>
            <person name="Riley R."/>
            <person name="Lipzen A."/>
            <person name="Clum A."/>
            <person name="Drula E."/>
            <person name="Henrissat B."/>
            <person name="Kohler A."/>
            <person name="Grigoriev I.V."/>
            <person name="Martin F.M."/>
            <person name="Hacquard S."/>
        </authorList>
    </citation>
    <scope>NUCLEOTIDE SEQUENCE</scope>
    <source>
        <strain evidence="2">MPI-CAGE-CH-0235</strain>
    </source>
</reference>
<name>A0A8K0SKL2_9HYPO</name>
<dbReference type="InterPro" id="IPR010730">
    <property type="entry name" value="HET"/>
</dbReference>